<dbReference type="PANTHER" id="PTHR33744:SF15">
    <property type="entry name" value="CARBOHYDRATE DIACID REGULATOR"/>
    <property type="match status" value="1"/>
</dbReference>
<dbReference type="InterPro" id="IPR042070">
    <property type="entry name" value="PucR_C-HTH_sf"/>
</dbReference>
<evidence type="ECO:0000259" key="1">
    <source>
        <dbReference type="Pfam" id="PF13556"/>
    </source>
</evidence>
<dbReference type="Gene3D" id="1.10.10.2840">
    <property type="entry name" value="PucR C-terminal helix-turn-helix domain"/>
    <property type="match status" value="1"/>
</dbReference>
<comment type="caution">
    <text evidence="2">The sequence shown here is derived from an EMBL/GenBank/DDBJ whole genome shotgun (WGS) entry which is preliminary data.</text>
</comment>
<evidence type="ECO:0000313" key="3">
    <source>
        <dbReference type="Proteomes" id="UP001500880"/>
    </source>
</evidence>
<dbReference type="InterPro" id="IPR009057">
    <property type="entry name" value="Homeodomain-like_sf"/>
</dbReference>
<evidence type="ECO:0000313" key="2">
    <source>
        <dbReference type="EMBL" id="GAA0485093.1"/>
    </source>
</evidence>
<feature type="domain" description="PucR C-terminal helix-turn-helix" evidence="1">
    <location>
        <begin position="237"/>
        <end position="294"/>
    </location>
</feature>
<dbReference type="SUPFAM" id="SSF46689">
    <property type="entry name" value="Homeodomain-like"/>
    <property type="match status" value="1"/>
</dbReference>
<dbReference type="PANTHER" id="PTHR33744">
    <property type="entry name" value="CARBOHYDRATE DIACID REGULATOR"/>
    <property type="match status" value="1"/>
</dbReference>
<dbReference type="InterPro" id="IPR025736">
    <property type="entry name" value="PucR_C-HTH_dom"/>
</dbReference>
<accession>A0ABN1AW57</accession>
<gene>
    <name evidence="2" type="ORF">GCM10008986_07930</name>
</gene>
<reference evidence="2 3" key="1">
    <citation type="journal article" date="2019" name="Int. J. Syst. Evol. Microbiol.">
        <title>The Global Catalogue of Microorganisms (GCM) 10K type strain sequencing project: providing services to taxonomists for standard genome sequencing and annotation.</title>
        <authorList>
            <consortium name="The Broad Institute Genomics Platform"/>
            <consortium name="The Broad Institute Genome Sequencing Center for Infectious Disease"/>
            <person name="Wu L."/>
            <person name="Ma J."/>
        </authorList>
    </citation>
    <scope>NUCLEOTIDE SEQUENCE [LARGE SCALE GENOMIC DNA]</scope>
    <source>
        <strain evidence="2 3">JCM 12389</strain>
    </source>
</reference>
<dbReference type="Proteomes" id="UP001500880">
    <property type="component" value="Unassembled WGS sequence"/>
</dbReference>
<keyword evidence="3" id="KW-1185">Reference proteome</keyword>
<dbReference type="Pfam" id="PF13556">
    <property type="entry name" value="HTH_30"/>
    <property type="match status" value="1"/>
</dbReference>
<sequence length="298" mass="34522">MNWEKVKELYPSLIRWRPDMELNVDGYTWFEGEKGQVFGISKEELTDHDEILLASVLKRAEAVERERTEQERFWSQTLLGEGNGSTPADRPFRFIFFRLNTGQIDASLIDEGLKGIFPHEVSLLWLDQQSGVIVEEFEGGREDVVDLHNVIELLMSDLSVNIHLFVGERLPEMDGTDVRKSFTWMKQTADFAFQHSTEYVSELADVLPPLLVSKLAREERERVAALLLKEAKDDQELLRTVQTYLEANSNITEAAKRMYMHRNSLQYRIDKFIDRTQIDIKTFQGAIVCYLALKMLDV</sequence>
<protein>
    <submittedName>
        <fullName evidence="2">PucR family transcriptional regulator</fullName>
    </submittedName>
</protein>
<name>A0ABN1AW57_9BACI</name>
<dbReference type="InterPro" id="IPR051448">
    <property type="entry name" value="CdaR-like_regulators"/>
</dbReference>
<dbReference type="EMBL" id="BAAADO010000002">
    <property type="protein sequence ID" value="GAA0485093.1"/>
    <property type="molecule type" value="Genomic_DNA"/>
</dbReference>
<dbReference type="RefSeq" id="WP_343837871.1">
    <property type="nucleotide sequence ID" value="NZ_BAAADO010000002.1"/>
</dbReference>
<organism evidence="2 3">
    <name type="scientific">Salinibacillus aidingensis</name>
    <dbReference type="NCBI Taxonomy" id="237684"/>
    <lineage>
        <taxon>Bacteria</taxon>
        <taxon>Bacillati</taxon>
        <taxon>Bacillota</taxon>
        <taxon>Bacilli</taxon>
        <taxon>Bacillales</taxon>
        <taxon>Bacillaceae</taxon>
        <taxon>Salinibacillus</taxon>
    </lineage>
</organism>
<proteinExistence type="predicted"/>